<organism evidence="2 3">
    <name type="scientific">Thalassiosira oceanica</name>
    <name type="common">Marine diatom</name>
    <dbReference type="NCBI Taxonomy" id="159749"/>
    <lineage>
        <taxon>Eukaryota</taxon>
        <taxon>Sar</taxon>
        <taxon>Stramenopiles</taxon>
        <taxon>Ochrophyta</taxon>
        <taxon>Bacillariophyta</taxon>
        <taxon>Coscinodiscophyceae</taxon>
        <taxon>Thalassiosirophycidae</taxon>
        <taxon>Thalassiosirales</taxon>
        <taxon>Thalassiosiraceae</taxon>
        <taxon>Thalassiosira</taxon>
    </lineage>
</organism>
<proteinExistence type="predicted"/>
<evidence type="ECO:0000313" key="2">
    <source>
        <dbReference type="EMBL" id="EJK63847.1"/>
    </source>
</evidence>
<feature type="region of interest" description="Disordered" evidence="1">
    <location>
        <begin position="71"/>
        <end position="126"/>
    </location>
</feature>
<protein>
    <submittedName>
        <fullName evidence="2">Uncharacterized protein</fullName>
    </submittedName>
</protein>
<feature type="non-terminal residue" evidence="2">
    <location>
        <position position="1"/>
    </location>
</feature>
<accession>K0T059</accession>
<reference evidence="2 3" key="1">
    <citation type="journal article" date="2012" name="Genome Biol.">
        <title>Genome and low-iron response of an oceanic diatom adapted to chronic iron limitation.</title>
        <authorList>
            <person name="Lommer M."/>
            <person name="Specht M."/>
            <person name="Roy A.S."/>
            <person name="Kraemer L."/>
            <person name="Andreson R."/>
            <person name="Gutowska M.A."/>
            <person name="Wolf J."/>
            <person name="Bergner S.V."/>
            <person name="Schilhabel M.B."/>
            <person name="Klostermeier U.C."/>
            <person name="Beiko R.G."/>
            <person name="Rosenstiel P."/>
            <person name="Hippler M."/>
            <person name="Laroche J."/>
        </authorList>
    </citation>
    <scope>NUCLEOTIDE SEQUENCE [LARGE SCALE GENOMIC DNA]</scope>
    <source>
        <strain evidence="2 3">CCMP1005</strain>
    </source>
</reference>
<dbReference type="Proteomes" id="UP000266841">
    <property type="component" value="Unassembled WGS sequence"/>
</dbReference>
<comment type="caution">
    <text evidence="2">The sequence shown here is derived from an EMBL/GenBank/DDBJ whole genome shotgun (WGS) entry which is preliminary data.</text>
</comment>
<gene>
    <name evidence="2" type="ORF">THAOC_15475</name>
</gene>
<keyword evidence="3" id="KW-1185">Reference proteome</keyword>
<name>K0T059_THAOC</name>
<dbReference type="AlphaFoldDB" id="K0T059"/>
<sequence>LCAAGGVPGAALPASARGPCATACTGGACCFPGVVRPDGGYGEGGRPTGGCFAGNEEACLDYLPCLALAGPGPGGPGGDEGEGATTRRTTSRPRPPRTSGISAPGRARRPSGGTWRAGPPAYPGDA</sequence>
<dbReference type="EMBL" id="AGNL01017959">
    <property type="protein sequence ID" value="EJK63847.1"/>
    <property type="molecule type" value="Genomic_DNA"/>
</dbReference>
<evidence type="ECO:0000313" key="3">
    <source>
        <dbReference type="Proteomes" id="UP000266841"/>
    </source>
</evidence>
<evidence type="ECO:0000256" key="1">
    <source>
        <dbReference type="SAM" id="MobiDB-lite"/>
    </source>
</evidence>